<keyword evidence="6" id="KW-0675">Receptor</keyword>
<evidence type="ECO:0000313" key="9">
    <source>
        <dbReference type="Proteomes" id="UP000004793"/>
    </source>
</evidence>
<sequence length="277" mass="30772">MNIFERLKNLFSKKNLSIEEVEEFLISKNFGVSFTEAFIEKLKENNAHYLELFEKLIRETFDSVDPKVNTDEPKPVIFVFAGSNGSGKTTSIAKIANYYKNRGFRNILLIAGDTFRSGATEQLSIWAERLGVEIVKGKTGQDPASVVFDGLSKEGPYDLILIDTSGRVETNENLLRELTKIEKVVLNKKGHINEVFLVLDSLTGLNAFSQMEAFAKAINVTGIILTKFDSNSAPGVVVPIVQTYKIPVKFLGTGEDIDNLEEFSVDTYISKLTGGNK</sequence>
<evidence type="ECO:0000256" key="4">
    <source>
        <dbReference type="ARBA" id="ARBA00023134"/>
    </source>
</evidence>
<keyword evidence="8" id="KW-0132">Cell division</keyword>
<evidence type="ECO:0000256" key="6">
    <source>
        <dbReference type="ARBA" id="ARBA00023170"/>
    </source>
</evidence>
<dbReference type="GO" id="GO:0005886">
    <property type="term" value="C:plasma membrane"/>
    <property type="evidence" value="ECO:0007669"/>
    <property type="project" value="UniProtKB-SubCell"/>
</dbReference>
<dbReference type="PANTHER" id="PTHR43134:SF1">
    <property type="entry name" value="SIGNAL RECOGNITION PARTICLE RECEPTOR SUBUNIT ALPHA"/>
    <property type="match status" value="1"/>
</dbReference>
<evidence type="ECO:0000313" key="8">
    <source>
        <dbReference type="EMBL" id="BAL80699.1"/>
    </source>
</evidence>
<comment type="subcellular location">
    <subcellularLocation>
        <location evidence="1">Cell membrane</location>
        <topology evidence="1">Peripheral membrane protein</topology>
        <orientation evidence="1">Cytoplasmic side</orientation>
    </subcellularLocation>
</comment>
<evidence type="ECO:0000256" key="3">
    <source>
        <dbReference type="ARBA" id="ARBA00022741"/>
    </source>
</evidence>
<dbReference type="GO" id="GO:0006614">
    <property type="term" value="P:SRP-dependent cotranslational protein targeting to membrane"/>
    <property type="evidence" value="ECO:0007669"/>
    <property type="project" value="InterPro"/>
</dbReference>
<protein>
    <submittedName>
        <fullName evidence="8">Cell division protein FtsY</fullName>
    </submittedName>
</protein>
<dbReference type="Gene3D" id="1.20.120.140">
    <property type="entry name" value="Signal recognition particle SRP54, nucleotide-binding domain"/>
    <property type="match status" value="1"/>
</dbReference>
<dbReference type="InterPro" id="IPR027417">
    <property type="entry name" value="P-loop_NTPase"/>
</dbReference>
<keyword evidence="8" id="KW-0131">Cell cycle</keyword>
<organism evidence="8 9">
    <name type="scientific">Caldisericum exile (strain DSM 21853 / NBRC 104410 / AZM16c01)</name>
    <dbReference type="NCBI Taxonomy" id="511051"/>
    <lineage>
        <taxon>Bacteria</taxon>
        <taxon>Pseudomonadati</taxon>
        <taxon>Caldisericota/Cryosericota group</taxon>
        <taxon>Caldisericota</taxon>
        <taxon>Caldisericia</taxon>
        <taxon>Caldisericales</taxon>
        <taxon>Caldisericaceae</taxon>
        <taxon>Caldisericum</taxon>
    </lineage>
</organism>
<dbReference type="GO" id="GO:0051301">
    <property type="term" value="P:cell division"/>
    <property type="evidence" value="ECO:0007669"/>
    <property type="project" value="UniProtKB-KW"/>
</dbReference>
<dbReference type="Proteomes" id="UP000004793">
    <property type="component" value="Chromosome"/>
</dbReference>
<dbReference type="InterPro" id="IPR003593">
    <property type="entry name" value="AAA+_ATPase"/>
</dbReference>
<dbReference type="SUPFAM" id="SSF52540">
    <property type="entry name" value="P-loop containing nucleoside triphosphate hydrolases"/>
    <property type="match status" value="1"/>
</dbReference>
<dbReference type="KEGG" id="cex:CSE_05730"/>
<feature type="domain" description="SRP54-type proteins GTP-binding" evidence="7">
    <location>
        <begin position="247"/>
        <end position="260"/>
    </location>
</feature>
<comment type="similarity">
    <text evidence="2">Belongs to the GTP-binding SRP family.</text>
</comment>
<dbReference type="OrthoDB" id="9804720at2"/>
<dbReference type="SMART" id="SM00962">
    <property type="entry name" value="SRP54"/>
    <property type="match status" value="1"/>
</dbReference>
<dbReference type="SMART" id="SM00382">
    <property type="entry name" value="AAA"/>
    <property type="match status" value="1"/>
</dbReference>
<keyword evidence="9" id="KW-1185">Reference proteome</keyword>
<dbReference type="InterPro" id="IPR042101">
    <property type="entry name" value="SRP54_N_sf"/>
</dbReference>
<dbReference type="EMBL" id="AP012051">
    <property type="protein sequence ID" value="BAL80699.1"/>
    <property type="molecule type" value="Genomic_DNA"/>
</dbReference>
<keyword evidence="4" id="KW-0342">GTP-binding</keyword>
<proteinExistence type="inferred from homology"/>
<evidence type="ECO:0000256" key="2">
    <source>
        <dbReference type="ARBA" id="ARBA00008531"/>
    </source>
</evidence>
<dbReference type="PANTHER" id="PTHR43134">
    <property type="entry name" value="SIGNAL RECOGNITION PARTICLE RECEPTOR SUBUNIT ALPHA"/>
    <property type="match status" value="1"/>
</dbReference>
<keyword evidence="5" id="KW-0472">Membrane</keyword>
<name>A0A7U6GE39_CALEA</name>
<keyword evidence="3" id="KW-0547">Nucleotide-binding</keyword>
<reference evidence="8 9" key="1">
    <citation type="submission" date="2011-01" db="EMBL/GenBank/DDBJ databases">
        <title>Whole genome sequence of Caldisericum exile AZM16c01.</title>
        <authorList>
            <person name="Narita-Yamada S."/>
            <person name="Kawakoshi A."/>
            <person name="Nakamura S."/>
            <person name="Sasagawa M."/>
            <person name="Fukada J."/>
            <person name="Sekine M."/>
            <person name="Kato Y."/>
            <person name="Fukai R."/>
            <person name="Sasaki K."/>
            <person name="Hanamaki A."/>
            <person name="Narita H."/>
            <person name="Konno Y."/>
            <person name="Mori K."/>
            <person name="Yamazaki S."/>
            <person name="Suzuki K."/>
            <person name="Fujita N."/>
        </authorList>
    </citation>
    <scope>NUCLEOTIDE SEQUENCE [LARGE SCALE GENOMIC DNA]</scope>
    <source>
        <strain evidence="9">DSM 21853 / NBRC 104410 / AZM16c01</strain>
    </source>
</reference>
<dbReference type="InterPro" id="IPR000897">
    <property type="entry name" value="SRP54_GTPase_dom"/>
</dbReference>
<dbReference type="AlphaFoldDB" id="A0A7U6GE39"/>
<dbReference type="GO" id="GO:0005525">
    <property type="term" value="F:GTP binding"/>
    <property type="evidence" value="ECO:0007669"/>
    <property type="project" value="UniProtKB-KW"/>
</dbReference>
<dbReference type="GO" id="GO:0003924">
    <property type="term" value="F:GTPase activity"/>
    <property type="evidence" value="ECO:0007669"/>
    <property type="project" value="TreeGrafter"/>
</dbReference>
<dbReference type="Pfam" id="PF00448">
    <property type="entry name" value="SRP54"/>
    <property type="match status" value="1"/>
</dbReference>
<gene>
    <name evidence="8" type="primary">ftsY</name>
    <name evidence="8" type="ordered locus">CSE_05730</name>
</gene>
<evidence type="ECO:0000259" key="7">
    <source>
        <dbReference type="PROSITE" id="PS00300"/>
    </source>
</evidence>
<dbReference type="RefSeq" id="WP_014453103.1">
    <property type="nucleotide sequence ID" value="NC_017096.1"/>
</dbReference>
<evidence type="ECO:0000256" key="1">
    <source>
        <dbReference type="ARBA" id="ARBA00004413"/>
    </source>
</evidence>
<dbReference type="GO" id="GO:0005047">
    <property type="term" value="F:signal recognition particle binding"/>
    <property type="evidence" value="ECO:0007669"/>
    <property type="project" value="TreeGrafter"/>
</dbReference>
<evidence type="ECO:0000256" key="5">
    <source>
        <dbReference type="ARBA" id="ARBA00023136"/>
    </source>
</evidence>
<dbReference type="PROSITE" id="PS00300">
    <property type="entry name" value="SRP54"/>
    <property type="match status" value="1"/>
</dbReference>
<accession>A0A7U6GE39</accession>
<dbReference type="Gene3D" id="3.40.50.300">
    <property type="entry name" value="P-loop containing nucleotide triphosphate hydrolases"/>
    <property type="match status" value="1"/>
</dbReference>